<evidence type="ECO:0000256" key="4">
    <source>
        <dbReference type="ARBA" id="ARBA00022448"/>
    </source>
</evidence>
<evidence type="ECO:0000256" key="7">
    <source>
        <dbReference type="ARBA" id="ARBA00023242"/>
    </source>
</evidence>
<evidence type="ECO:0000256" key="3">
    <source>
        <dbReference type="ARBA" id="ARBA00009466"/>
    </source>
</evidence>
<evidence type="ECO:0000313" key="8">
    <source>
        <dbReference type="EMBL" id="KAK8884778.1"/>
    </source>
</evidence>
<comment type="caution">
    <text evidence="8">The sequence shown here is derived from an EMBL/GenBank/DDBJ whole genome shotgun (WGS) entry which is preliminary data.</text>
</comment>
<keyword evidence="6" id="KW-0653">Protein transport</keyword>
<dbReference type="Proteomes" id="UP001470230">
    <property type="component" value="Unassembled WGS sequence"/>
</dbReference>
<evidence type="ECO:0000256" key="2">
    <source>
        <dbReference type="ARBA" id="ARBA00004496"/>
    </source>
</evidence>
<evidence type="ECO:0000256" key="5">
    <source>
        <dbReference type="ARBA" id="ARBA00022490"/>
    </source>
</evidence>
<name>A0ABR2K1Z9_9EUKA</name>
<organism evidence="8 9">
    <name type="scientific">Tritrichomonas musculus</name>
    <dbReference type="NCBI Taxonomy" id="1915356"/>
    <lineage>
        <taxon>Eukaryota</taxon>
        <taxon>Metamonada</taxon>
        <taxon>Parabasalia</taxon>
        <taxon>Tritrichomonadida</taxon>
        <taxon>Tritrichomonadidae</taxon>
        <taxon>Tritrichomonas</taxon>
    </lineage>
</organism>
<comment type="subcellular location">
    <subcellularLocation>
        <location evidence="2">Cytoplasm</location>
    </subcellularLocation>
    <subcellularLocation>
        <location evidence="1">Nucleus</location>
    </subcellularLocation>
</comment>
<keyword evidence="7" id="KW-0539">Nucleus</keyword>
<proteinExistence type="inferred from homology"/>
<evidence type="ECO:0000256" key="1">
    <source>
        <dbReference type="ARBA" id="ARBA00004123"/>
    </source>
</evidence>
<protein>
    <recommendedName>
        <fullName evidence="10">Importin N-terminal domain-containing protein</fullName>
    </recommendedName>
</protein>
<evidence type="ECO:0000313" key="9">
    <source>
        <dbReference type="Proteomes" id="UP001470230"/>
    </source>
</evidence>
<dbReference type="InterPro" id="IPR044189">
    <property type="entry name" value="XPO4/7-like"/>
</dbReference>
<reference evidence="8 9" key="1">
    <citation type="submission" date="2024-04" db="EMBL/GenBank/DDBJ databases">
        <title>Tritrichomonas musculus Genome.</title>
        <authorList>
            <person name="Alves-Ferreira E."/>
            <person name="Grigg M."/>
            <person name="Lorenzi H."/>
            <person name="Galac M."/>
        </authorList>
    </citation>
    <scope>NUCLEOTIDE SEQUENCE [LARGE SCALE GENOMIC DNA]</scope>
    <source>
        <strain evidence="8 9">EAF2021</strain>
    </source>
</reference>
<evidence type="ECO:0000256" key="6">
    <source>
        <dbReference type="ARBA" id="ARBA00022927"/>
    </source>
</evidence>
<accession>A0ABR2K1Z9</accession>
<keyword evidence="9" id="KW-1185">Reference proteome</keyword>
<dbReference type="PANTHER" id="PTHR12596:SF2">
    <property type="entry name" value="EXPORTIN-7 ISOFORM X1"/>
    <property type="match status" value="1"/>
</dbReference>
<sequence length="1135" mass="131767">MISSDQLNELENTIKSLYTSGNNEQQQEILQTWFKNPEYFSLTKYIIEKCIPESSTPKIMLTHFAIRSCCSLLDYVCPTWSDQDFINMSQWCLNIFMNEINHFVLVPLLMQAFCNLYAQLVVFGWHVSSEFQDFTSFINFGCTKDKTDGSLSTQSELFWEHILCGSAAQWCGRIRLYTAIVEKMTFIHNIKTTQVDKFKEEPLFQCFDFAVRTLDILLHKQYPPQYSQDEIFILIEYSLQLLNACLSFDDDSIHNDNIETTKIVLPPSWSSYKKFTQIVDCLFQLYELAPPNLQREFLKVLFLFSSIQSSLIIPHEIQYAEPFFSSIHRIISKLPPVSIINDDNLPLMINIILKILLLAGRKNVPQYLQSNYDDLSKNLSFLNFIQTIDLLTKSVFDVHFLLKSPDSIINVLKFWELLSSIINDCSIALEDSDFNIREIEKIENEQKMIKLKKNYVLDEADSVPLRNFVQIVKPLIANTINSYTQLLIQVVQQQPEAAHEIFLSDLTQTNHFMKPVLPIGRVIGEDFYKYILDGFKSLLSSYQEDPNNLVTELQLCLFAMIISPPVFQKFRNKMAPTNTLKNMMMLNNNSLSQSQSQPFILNMASFSSFSSETDGDFIDHNFDHTGEYQYFSYAENHAESMFTDVSMIGILELFKKTYELIVNGNVNNIYMEEVILYIITQFITSNFISDRNPIPLPQIVTENTGFSNSTELREVFLHRIITSISTFSTNNRIISLAMNSISQWTDKVVVSEKVIFITELLEVYYKNLAMVFDSMHTKHIRVQFHQIIGQVIDYEPKNQIFYSFFQGISDRYEQLLKSPDENLALGLILDLRGIISGIEKSSEAYNLSFDYIFPKLKLFHDMGLNFPSIFNQYLKFLTEFTDIKKQRILFPRHSANGLKLAKAAMAFSIAFFDHAPRSLDQSSKCLYYTIKIMENIFSSGYSNLGAMIAYNDPIIIQIFTSFLNFAHVIDFNDIVRYPKHLIQIIRLMECLFNNFSDFIVNIDISFLRTALIICTYFNNPSDYDSIKKTFRVISSITDCCVRLDGTPKGKELFENTRETFCGVLQMLETFIMKMKFSIQFQDSDVHYEQLIELTKNVLRMKPSNWTEIRQRLSLFLKSLKDERAKKLIDDLVSIK</sequence>
<evidence type="ECO:0008006" key="10">
    <source>
        <dbReference type="Google" id="ProtNLM"/>
    </source>
</evidence>
<dbReference type="PANTHER" id="PTHR12596">
    <property type="entry name" value="EXPORTIN 4,7-RELATED"/>
    <property type="match status" value="1"/>
</dbReference>
<dbReference type="EMBL" id="JAPFFF010000008">
    <property type="protein sequence ID" value="KAK8884778.1"/>
    <property type="molecule type" value="Genomic_DNA"/>
</dbReference>
<gene>
    <name evidence="8" type="ORF">M9Y10_043898</name>
</gene>
<comment type="similarity">
    <text evidence="3">Belongs to the exportin family.</text>
</comment>
<keyword evidence="4" id="KW-0813">Transport</keyword>
<keyword evidence="5" id="KW-0963">Cytoplasm</keyword>